<evidence type="ECO:0000313" key="3">
    <source>
        <dbReference type="Proteomes" id="UP001152622"/>
    </source>
</evidence>
<name>A0A9Q1IP65_SYNKA</name>
<keyword evidence="3" id="KW-1185">Reference proteome</keyword>
<evidence type="ECO:0000313" key="2">
    <source>
        <dbReference type="EMBL" id="KAJ8346883.1"/>
    </source>
</evidence>
<feature type="region of interest" description="Disordered" evidence="1">
    <location>
        <begin position="163"/>
        <end position="192"/>
    </location>
</feature>
<comment type="caution">
    <text evidence="2">The sequence shown here is derived from an EMBL/GenBank/DDBJ whole genome shotgun (WGS) entry which is preliminary data.</text>
</comment>
<organism evidence="2 3">
    <name type="scientific">Synaphobranchus kaupii</name>
    <name type="common">Kaup's arrowtooth eel</name>
    <dbReference type="NCBI Taxonomy" id="118154"/>
    <lineage>
        <taxon>Eukaryota</taxon>
        <taxon>Metazoa</taxon>
        <taxon>Chordata</taxon>
        <taxon>Craniata</taxon>
        <taxon>Vertebrata</taxon>
        <taxon>Euteleostomi</taxon>
        <taxon>Actinopterygii</taxon>
        <taxon>Neopterygii</taxon>
        <taxon>Teleostei</taxon>
        <taxon>Anguilliformes</taxon>
        <taxon>Synaphobranchidae</taxon>
        <taxon>Synaphobranchus</taxon>
    </lineage>
</organism>
<dbReference type="Proteomes" id="UP001152622">
    <property type="component" value="Chromosome 11"/>
</dbReference>
<proteinExistence type="predicted"/>
<reference evidence="2" key="1">
    <citation type="journal article" date="2023" name="Science">
        <title>Genome structures resolve the early diversification of teleost fishes.</title>
        <authorList>
            <person name="Parey E."/>
            <person name="Louis A."/>
            <person name="Montfort J."/>
            <person name="Bouchez O."/>
            <person name="Roques C."/>
            <person name="Iampietro C."/>
            <person name="Lluch J."/>
            <person name="Castinel A."/>
            <person name="Donnadieu C."/>
            <person name="Desvignes T."/>
            <person name="Floi Bucao C."/>
            <person name="Jouanno E."/>
            <person name="Wen M."/>
            <person name="Mejri S."/>
            <person name="Dirks R."/>
            <person name="Jansen H."/>
            <person name="Henkel C."/>
            <person name="Chen W.J."/>
            <person name="Zahm M."/>
            <person name="Cabau C."/>
            <person name="Klopp C."/>
            <person name="Thompson A.W."/>
            <person name="Robinson-Rechavi M."/>
            <person name="Braasch I."/>
            <person name="Lecointre G."/>
            <person name="Bobe J."/>
            <person name="Postlethwait J.H."/>
            <person name="Berthelot C."/>
            <person name="Roest Crollius H."/>
            <person name="Guiguen Y."/>
        </authorList>
    </citation>
    <scope>NUCLEOTIDE SEQUENCE</scope>
    <source>
        <strain evidence="2">WJC10195</strain>
    </source>
</reference>
<sequence>MVIKPKVKVQRRSSIHLECHKRLLHCDPGPGPSQCKQRPTALSSIVTATGIIAGHLQLSFRRARARALAASAKRKENYEPSGKREEEAEGVMRRSAAQTAGGRAGNEVTGEGLKDGSVHVGQAQGLGSVKASLLYKHLTEAQTQGDTKVLPPRATQLRAVAVTGGPQHSCQRNSERKPTPGLHCSPMTSSPC</sequence>
<feature type="compositionally biased region" description="Basic and acidic residues" evidence="1">
    <location>
        <begin position="73"/>
        <end position="92"/>
    </location>
</feature>
<dbReference type="EMBL" id="JAINUF010000011">
    <property type="protein sequence ID" value="KAJ8346883.1"/>
    <property type="molecule type" value="Genomic_DNA"/>
</dbReference>
<gene>
    <name evidence="2" type="ORF">SKAU_G00282840</name>
</gene>
<dbReference type="AlphaFoldDB" id="A0A9Q1IP65"/>
<protein>
    <submittedName>
        <fullName evidence="2">Uncharacterized protein</fullName>
    </submittedName>
</protein>
<evidence type="ECO:0000256" key="1">
    <source>
        <dbReference type="SAM" id="MobiDB-lite"/>
    </source>
</evidence>
<feature type="region of interest" description="Disordered" evidence="1">
    <location>
        <begin position="73"/>
        <end position="112"/>
    </location>
</feature>
<accession>A0A9Q1IP65</accession>